<feature type="compositionally biased region" description="Low complexity" evidence="1">
    <location>
        <begin position="99"/>
        <end position="116"/>
    </location>
</feature>
<evidence type="ECO:0000259" key="2">
    <source>
        <dbReference type="Pfam" id="PF15317"/>
    </source>
</evidence>
<evidence type="ECO:0000256" key="1">
    <source>
        <dbReference type="SAM" id="MobiDB-lite"/>
    </source>
</evidence>
<dbReference type="PANTHER" id="PTHR14987:SF2">
    <property type="entry name" value="PROTEIN LBH"/>
    <property type="match status" value="1"/>
</dbReference>
<dbReference type="PANTHER" id="PTHR14987">
    <property type="entry name" value="PROTEIN LBH-RELATED"/>
    <property type="match status" value="1"/>
</dbReference>
<reference evidence="3" key="2">
    <citation type="submission" date="2025-09" db="UniProtKB">
        <authorList>
            <consortium name="Ensembl"/>
        </authorList>
    </citation>
    <scope>IDENTIFICATION</scope>
</reference>
<dbReference type="GO" id="GO:0045893">
    <property type="term" value="P:positive regulation of DNA-templated transcription"/>
    <property type="evidence" value="ECO:0007669"/>
    <property type="project" value="TreeGrafter"/>
</dbReference>
<feature type="domain" description="LBH" evidence="2">
    <location>
        <begin position="11"/>
        <end position="57"/>
    </location>
</feature>
<dbReference type="AlphaFoldDB" id="A0A8C0JBB3"/>
<dbReference type="Ensembl" id="ENSCABT00000032724.1">
    <property type="protein sequence ID" value="ENSCABP00000029856.1"/>
    <property type="gene ID" value="ENSCABG00000021902.1"/>
</dbReference>
<accession>A0A8C0JBB3</accession>
<feature type="compositionally biased region" description="Pro residues" evidence="1">
    <location>
        <begin position="136"/>
        <end position="146"/>
    </location>
</feature>
<keyword evidence="4" id="KW-1185">Reference proteome</keyword>
<evidence type="ECO:0000313" key="4">
    <source>
        <dbReference type="Proteomes" id="UP000694404"/>
    </source>
</evidence>
<feature type="compositionally biased region" description="Pro residues" evidence="1">
    <location>
        <begin position="1"/>
        <end position="12"/>
    </location>
</feature>
<dbReference type="Pfam" id="PF15317">
    <property type="entry name" value="Lbh"/>
    <property type="match status" value="1"/>
</dbReference>
<proteinExistence type="predicted"/>
<feature type="region of interest" description="Disordered" evidence="1">
    <location>
        <begin position="57"/>
        <end position="146"/>
    </location>
</feature>
<dbReference type="InterPro" id="IPR038990">
    <property type="entry name" value="LBH_dom"/>
</dbReference>
<protein>
    <recommendedName>
        <fullName evidence="2">LBH domain-containing protein</fullName>
    </recommendedName>
</protein>
<dbReference type="Proteomes" id="UP000694404">
    <property type="component" value="Unplaced"/>
</dbReference>
<organism evidence="3 4">
    <name type="scientific">Chelonoidis abingdonii</name>
    <name type="common">Abingdon island giant tortoise</name>
    <name type="synonym">Testudo abingdonii</name>
    <dbReference type="NCBI Taxonomy" id="106734"/>
    <lineage>
        <taxon>Eukaryota</taxon>
        <taxon>Metazoa</taxon>
        <taxon>Chordata</taxon>
        <taxon>Craniata</taxon>
        <taxon>Vertebrata</taxon>
        <taxon>Euteleostomi</taxon>
        <taxon>Archelosauria</taxon>
        <taxon>Testudinata</taxon>
        <taxon>Testudines</taxon>
        <taxon>Cryptodira</taxon>
        <taxon>Durocryptodira</taxon>
        <taxon>Testudinoidea</taxon>
        <taxon>Testudinidae</taxon>
        <taxon>Chelonoidis</taxon>
    </lineage>
</organism>
<dbReference type="GO" id="GO:0005634">
    <property type="term" value="C:nucleus"/>
    <property type="evidence" value="ECO:0007669"/>
    <property type="project" value="TreeGrafter"/>
</dbReference>
<reference evidence="3" key="1">
    <citation type="submission" date="2025-08" db="UniProtKB">
        <authorList>
            <consortium name="Ensembl"/>
        </authorList>
    </citation>
    <scope>IDENTIFICATION</scope>
</reference>
<sequence length="146" mass="15020">ESSPQPSIPSCPTPRTIGPVQGKARLPSIVVEPTEVGEVESGELRWPPDDFLLLEGEGALCPPDQPAAELAPTCPGAERPEQGPQGRAAPRGEHEHCHAAGPKPGLRLLGARRGLAAPPPSSSPVLREAGPGTQPWAPPPAAVTQA</sequence>
<dbReference type="InterPro" id="IPR042945">
    <property type="entry name" value="LBH_dom_prot"/>
</dbReference>
<feature type="region of interest" description="Disordered" evidence="1">
    <location>
        <begin position="1"/>
        <end position="26"/>
    </location>
</feature>
<name>A0A8C0JBB3_CHEAB</name>
<evidence type="ECO:0000313" key="3">
    <source>
        <dbReference type="Ensembl" id="ENSCABP00000029856.1"/>
    </source>
</evidence>
<dbReference type="GeneTree" id="ENSGT00950000186207"/>